<evidence type="ECO:0000313" key="3">
    <source>
        <dbReference type="Proteomes" id="UP000306317"/>
    </source>
</evidence>
<organism evidence="2 3">
    <name type="scientific">Rhodanobacter lindaniclasticus</name>
    <dbReference type="NCBI Taxonomy" id="75310"/>
    <lineage>
        <taxon>Bacteria</taxon>
        <taxon>Pseudomonadati</taxon>
        <taxon>Pseudomonadota</taxon>
        <taxon>Gammaproteobacteria</taxon>
        <taxon>Lysobacterales</taxon>
        <taxon>Rhodanobacteraceae</taxon>
        <taxon>Rhodanobacter</taxon>
    </lineage>
</organism>
<dbReference type="EMBL" id="MWIO01000036">
    <property type="protein sequence ID" value="THD06387.1"/>
    <property type="molecule type" value="Genomic_DNA"/>
</dbReference>
<sequence length="234" mass="25467">MTMRPLLATLLALSLWLGTATAATTPSAFTATYKVSRGGSPMGTATISLHDDGNGQWTYRKAVKGTGGLAALLGASVDETSRFRWKGELPEAISYDYKLQTGIKDKQRHLRVDWNTHQVHVEGNKGSETYPARPGIVERNTLPLALGVALRDGQQQVALAVAVRQKVETQRFKVAGTEAIQVPAGSFQAKRVDRTDADRGFSAWYAPARYPLPVKLSQHDGGELTMELVSYTPQ</sequence>
<name>A0A4S3KD64_9GAMM</name>
<feature type="chain" id="PRO_5020681899" description="DUF3108 domain-containing protein" evidence="1">
    <location>
        <begin position="23"/>
        <end position="234"/>
    </location>
</feature>
<evidence type="ECO:0000256" key="1">
    <source>
        <dbReference type="SAM" id="SignalP"/>
    </source>
</evidence>
<evidence type="ECO:0008006" key="4">
    <source>
        <dbReference type="Google" id="ProtNLM"/>
    </source>
</evidence>
<evidence type="ECO:0000313" key="2">
    <source>
        <dbReference type="EMBL" id="THD06387.1"/>
    </source>
</evidence>
<dbReference type="AlphaFoldDB" id="A0A4S3KD64"/>
<dbReference type="Proteomes" id="UP000306317">
    <property type="component" value="Unassembled WGS sequence"/>
</dbReference>
<accession>A0A4S3KD64</accession>
<gene>
    <name evidence="2" type="ORF">B1991_13230</name>
</gene>
<comment type="caution">
    <text evidence="2">The sequence shown here is derived from an EMBL/GenBank/DDBJ whole genome shotgun (WGS) entry which is preliminary data.</text>
</comment>
<proteinExistence type="predicted"/>
<dbReference type="RefSeq" id="WP_136259153.1">
    <property type="nucleotide sequence ID" value="NZ_MWIO01000036.1"/>
</dbReference>
<reference evidence="2 3" key="1">
    <citation type="submission" date="2017-02" db="EMBL/GenBank/DDBJ databases">
        <title>Whole genome sequencing of Rhodanobacter lindaniclasticus DSM 17932.</title>
        <authorList>
            <person name="Kumar S."/>
            <person name="Patil P."/>
            <person name="Patil P.B."/>
        </authorList>
    </citation>
    <scope>NUCLEOTIDE SEQUENCE [LARGE SCALE GENOMIC DNA]</scope>
    <source>
        <strain evidence="2 3">DSM 17932</strain>
    </source>
</reference>
<keyword evidence="3" id="KW-1185">Reference proteome</keyword>
<dbReference type="Pfam" id="PF11306">
    <property type="entry name" value="DUF3108"/>
    <property type="match status" value="1"/>
</dbReference>
<dbReference type="InterPro" id="IPR021457">
    <property type="entry name" value="DUF3108"/>
</dbReference>
<keyword evidence="1" id="KW-0732">Signal</keyword>
<dbReference type="OrthoDB" id="6007799at2"/>
<protein>
    <recommendedName>
        <fullName evidence="4">DUF3108 domain-containing protein</fullName>
    </recommendedName>
</protein>
<feature type="signal peptide" evidence="1">
    <location>
        <begin position="1"/>
        <end position="22"/>
    </location>
</feature>